<keyword evidence="2" id="KW-1185">Reference proteome</keyword>
<dbReference type="GeneID" id="5878753"/>
<reference evidence="2" key="1">
    <citation type="submission" date="2007-12" db="EMBL/GenBank/DDBJ databases">
        <title>Annotation of Entamoeba dispar SAW760.</title>
        <authorList>
            <person name="Lorenzi H."/>
            <person name="Inman J."/>
            <person name="Schobel S."/>
            <person name="Amedeo P."/>
            <person name="Caler E."/>
        </authorList>
    </citation>
    <scope>NUCLEOTIDE SEQUENCE [LARGE SCALE GENOMIC DNA]</scope>
    <source>
        <strain evidence="2">ATCC PRA-260 / SAW760</strain>
    </source>
</reference>
<accession>B0E646</accession>
<protein>
    <submittedName>
        <fullName evidence="1">Uncharacterized protein</fullName>
    </submittedName>
</protein>
<proteinExistence type="predicted"/>
<dbReference type="EMBL" id="DS547850">
    <property type="protein sequence ID" value="EDR30019.1"/>
    <property type="molecule type" value="Genomic_DNA"/>
</dbReference>
<organism evidence="2">
    <name type="scientific">Entamoeba dispar (strain ATCC PRA-260 / SAW760)</name>
    <dbReference type="NCBI Taxonomy" id="370354"/>
    <lineage>
        <taxon>Eukaryota</taxon>
        <taxon>Amoebozoa</taxon>
        <taxon>Evosea</taxon>
        <taxon>Archamoebae</taxon>
        <taxon>Mastigamoebida</taxon>
        <taxon>Entamoebidae</taxon>
        <taxon>Entamoeba</taxon>
    </lineage>
</organism>
<dbReference type="OrthoDB" id="29271at2759"/>
<dbReference type="Proteomes" id="UP000008076">
    <property type="component" value="Unassembled WGS sequence"/>
</dbReference>
<evidence type="ECO:0000313" key="2">
    <source>
        <dbReference type="Proteomes" id="UP000008076"/>
    </source>
</evidence>
<dbReference type="AlphaFoldDB" id="B0E646"/>
<dbReference type="RefSeq" id="XP_001733867.1">
    <property type="nucleotide sequence ID" value="XM_001733815.1"/>
</dbReference>
<dbReference type="VEuPathDB" id="AmoebaDB:EDI_190780"/>
<gene>
    <name evidence="1" type="ORF">EDI_190780</name>
</gene>
<dbReference type="KEGG" id="edi:EDI_190780"/>
<dbReference type="OMA" id="QNIETYV"/>
<dbReference type="eggNOG" id="ENOG502RH72">
    <property type="taxonomic scope" value="Eukaryota"/>
</dbReference>
<name>B0E646_ENTDS</name>
<evidence type="ECO:0000313" key="1">
    <source>
        <dbReference type="EMBL" id="EDR30019.1"/>
    </source>
</evidence>
<sequence>MSESSDNEMNEWELNVLKNGMLGEKKQENIITLKNAQMKESVKNWDDILSYFDNKIERYNQANENSRQNIETYVSQIKTTQIHLTQNENKLQELTQLSHQQDLLKEIIHDVKVPTEKKVKELGVLEKKVTMI</sequence>